<name>A0A8J8T1S6_HALGN</name>
<keyword evidence="2" id="KW-1185">Reference proteome</keyword>
<organism evidence="1 2">
    <name type="scientific">Halteria grandinella</name>
    <dbReference type="NCBI Taxonomy" id="5974"/>
    <lineage>
        <taxon>Eukaryota</taxon>
        <taxon>Sar</taxon>
        <taxon>Alveolata</taxon>
        <taxon>Ciliophora</taxon>
        <taxon>Intramacronucleata</taxon>
        <taxon>Spirotrichea</taxon>
        <taxon>Stichotrichia</taxon>
        <taxon>Sporadotrichida</taxon>
        <taxon>Halteriidae</taxon>
        <taxon>Halteria</taxon>
    </lineage>
</organism>
<sequence>MFENTHRHQLNMDDLKQELVFSFKCIHTAQTLHLTYLHLGDFLRIQQWQFFITMRYLNLKLLCCRHTDHWSKLGVLTNSSKFIPPTAPKHLLQGLRRKAD</sequence>
<evidence type="ECO:0000313" key="1">
    <source>
        <dbReference type="EMBL" id="TNV78710.1"/>
    </source>
</evidence>
<dbReference type="EMBL" id="RRYP01009969">
    <property type="protein sequence ID" value="TNV78710.1"/>
    <property type="molecule type" value="Genomic_DNA"/>
</dbReference>
<comment type="caution">
    <text evidence="1">The sequence shown here is derived from an EMBL/GenBank/DDBJ whole genome shotgun (WGS) entry which is preliminary data.</text>
</comment>
<evidence type="ECO:0000313" key="2">
    <source>
        <dbReference type="Proteomes" id="UP000785679"/>
    </source>
</evidence>
<reference evidence="1" key="1">
    <citation type="submission" date="2019-06" db="EMBL/GenBank/DDBJ databases">
        <authorList>
            <person name="Zheng W."/>
        </authorList>
    </citation>
    <scope>NUCLEOTIDE SEQUENCE</scope>
    <source>
        <strain evidence="1">QDHG01</strain>
    </source>
</reference>
<dbReference type="Proteomes" id="UP000785679">
    <property type="component" value="Unassembled WGS sequence"/>
</dbReference>
<proteinExistence type="predicted"/>
<dbReference type="AlphaFoldDB" id="A0A8J8T1S6"/>
<accession>A0A8J8T1S6</accession>
<gene>
    <name evidence="1" type="ORF">FGO68_gene2282</name>
</gene>
<protein>
    <submittedName>
        <fullName evidence="1">Uncharacterized protein</fullName>
    </submittedName>
</protein>